<gene>
    <name evidence="1" type="ordered locus">SUN_0947</name>
</gene>
<accession>A6Q8U6</accession>
<sequence>MSQVKIYGLDSHLNPQKVRLSEVIHRCVVEALQFPKNKRFHRFFPMKAEDMLFSEDRSSAYTIIEITMMEGRSKEAKKKLIALLFKHIEEELGIAGNDLEIFIQEAPAYHFGFRGMGGDEIVLDYKVEV</sequence>
<reference evidence="1" key="1">
    <citation type="journal article" date="2005" name="Environ. Microbiol.">
        <title>Distribution, phylogenetic diversity and physiological characteristics of epsilon-Proteobacteria in a deep-sea hydrothermal field.</title>
        <authorList>
            <person name="Nakagawa S."/>
            <person name="Takai K."/>
            <person name="Inagaki F."/>
            <person name="Hirayama H."/>
            <person name="Nunoura T."/>
            <person name="Horikoshi K."/>
            <person name="Sako Y."/>
        </authorList>
    </citation>
    <scope>NUCLEOTIDE SEQUENCE</scope>
    <source>
        <strain evidence="1">NBC37-1</strain>
    </source>
</reference>
<name>A0ACD6B9B4_SULNB</name>
<dbReference type="PDB" id="9C6D">
    <property type="method" value="X-ray"/>
    <property type="resolution" value="2.10 A"/>
    <property type="chains" value="A/B/C/D/E/F=2-129"/>
</dbReference>
<proteinExistence type="evidence at protein level"/>
<keyword evidence="2" id="KW-0002">3D-structure</keyword>
<accession>A0ACD6B9B4</accession>
<reference evidence="2" key="3">
    <citation type="journal article" date="2025" name="Biochemistry">
        <title>Conversion of Inactive Non-Pro1 Tautomerase Superfamily Members into Active Tautomerases: Analysis of the Pro1 Mutants.</title>
        <authorList>
            <person name="Lancaster E.B."/>
            <person name="Hardtke H.A."/>
            <person name="Melkonian T.R."/>
            <person name="Venkat Ramani M."/>
            <person name="Johnson W.H."/>
            <person name="Baas B.J."/>
            <person name="Zhang Y.J."/>
            <person name="Whitman C.P."/>
        </authorList>
    </citation>
    <scope>X-RAY CRYSTALLOGRAPHY (2.10 ANGSTROMS) OF 2-129</scope>
</reference>
<evidence type="ECO:0000313" key="1">
    <source>
        <dbReference type="EMBL" id="BAF71905.1"/>
    </source>
</evidence>
<reference evidence="1" key="2">
    <citation type="journal article" date="2007" name="Proc. Natl. Acad. Sci. U.S.A.">
        <title>Deep-sea vent epsilon-proteobacterial genomes provide insights into emergence of pathogens.</title>
        <authorList>
            <person name="Nakagawa S."/>
            <person name="Takaki Y."/>
            <person name="Shimamura S."/>
            <person name="Reysenbach A.L."/>
            <person name="Takai K."/>
            <person name="Horikoshi K."/>
        </authorList>
    </citation>
    <scope>NUCLEOTIDE SEQUENCE</scope>
    <source>
        <strain evidence="1">NBC37-1</strain>
    </source>
</reference>
<protein>
    <submittedName>
        <fullName evidence="1">Uncharacterized protein</fullName>
    </submittedName>
</protein>
<organism evidence="1">
    <name type="scientific">Sulfurovum sp. (strain NBC37-1)</name>
    <dbReference type="NCBI Taxonomy" id="387093"/>
    <lineage>
        <taxon>Bacteria</taxon>
        <taxon>Pseudomonadati</taxon>
        <taxon>Campylobacterota</taxon>
        <taxon>Epsilonproteobacteria</taxon>
        <taxon>Campylobacterales</taxon>
        <taxon>Sulfurovaceae</taxon>
        <taxon>Sulfurovum</taxon>
    </lineage>
</organism>
<dbReference type="EMBL" id="AP009179">
    <property type="protein sequence ID" value="BAF71905.1"/>
    <property type="molecule type" value="Genomic_DNA"/>
</dbReference>
<evidence type="ECO:0007829" key="2">
    <source>
        <dbReference type="PDB" id="9C6D"/>
    </source>
</evidence>